<feature type="domain" description="HpcH/HpaI aldolase/citrate lyase" evidence="4">
    <location>
        <begin position="18"/>
        <end position="243"/>
    </location>
</feature>
<protein>
    <recommendedName>
        <fullName evidence="4">HpcH/HpaI aldolase/citrate lyase domain-containing protein</fullName>
    </recommendedName>
</protein>
<dbReference type="InterPro" id="IPR015813">
    <property type="entry name" value="Pyrv/PenolPyrv_kinase-like_dom"/>
</dbReference>
<reference evidence="5 6" key="1">
    <citation type="submission" date="2021-05" db="EMBL/GenBank/DDBJ databases">
        <title>Fusibacter ferrireducens sp. nov., an anaerobic, sulfur- and Fe-reducing bacterium isolated from the mangrove sediment.</title>
        <authorList>
            <person name="Qiu D."/>
        </authorList>
    </citation>
    <scope>NUCLEOTIDE SEQUENCE [LARGE SCALE GENOMIC DNA]</scope>
    <source>
        <strain evidence="5 6">DSM 12116</strain>
    </source>
</reference>
<accession>A0ABS5PQ04</accession>
<dbReference type="RefSeq" id="WP_213236304.1">
    <property type="nucleotide sequence ID" value="NZ_JAHBCL010000010.1"/>
</dbReference>
<dbReference type="PANTHER" id="PTHR30502">
    <property type="entry name" value="2-KETO-3-DEOXY-L-RHAMNONATE ALDOLASE"/>
    <property type="match status" value="1"/>
</dbReference>
<organism evidence="5 6">
    <name type="scientific">Fusibacter paucivorans</name>
    <dbReference type="NCBI Taxonomy" id="76009"/>
    <lineage>
        <taxon>Bacteria</taxon>
        <taxon>Bacillati</taxon>
        <taxon>Bacillota</taxon>
        <taxon>Clostridia</taxon>
        <taxon>Eubacteriales</taxon>
        <taxon>Eubacteriales Family XII. Incertae Sedis</taxon>
        <taxon>Fusibacter</taxon>
    </lineage>
</organism>
<evidence type="ECO:0000313" key="6">
    <source>
        <dbReference type="Proteomes" id="UP000746471"/>
    </source>
</evidence>
<dbReference type="InterPro" id="IPR005000">
    <property type="entry name" value="Aldolase/citrate-lyase_domain"/>
</dbReference>
<dbReference type="InterPro" id="IPR040442">
    <property type="entry name" value="Pyrv_kinase-like_dom_sf"/>
</dbReference>
<comment type="similarity">
    <text evidence="1">Belongs to the HpcH/HpaI aldolase family.</text>
</comment>
<dbReference type="Proteomes" id="UP000746471">
    <property type="component" value="Unassembled WGS sequence"/>
</dbReference>
<dbReference type="EMBL" id="JAHBCL010000010">
    <property type="protein sequence ID" value="MBS7526446.1"/>
    <property type="molecule type" value="Genomic_DNA"/>
</dbReference>
<evidence type="ECO:0000256" key="2">
    <source>
        <dbReference type="ARBA" id="ARBA00022723"/>
    </source>
</evidence>
<keyword evidence="2" id="KW-0479">Metal-binding</keyword>
<name>A0ABS5PQ04_9FIRM</name>
<dbReference type="SUPFAM" id="SSF51621">
    <property type="entry name" value="Phosphoenolpyruvate/pyruvate domain"/>
    <property type="match status" value="1"/>
</dbReference>
<sequence length="260" mass="28474">MIESTMKQRMLDGEVLVGAFFKANNPNIAEMMGYAGYDFIIIDNEHSNFDHVDVEHIVRAADGVGIDSIVRIASGSEENILHTLDSGATGIQVPSVRNVEDVKNFVPFTKYYPAGHRGMNVNQRAARFGFMKSSEYFQKANENTLVVVHVENLEMAEQIDALCAIDEVDVIFIGPGDLSQAVGKPMQVNAPEVMAVVDRIIERTLAAGKILGVWVGNVDDAKRYIDKGARYLGFKSDSSILVNALMAVGGEVKTLKAHQK</sequence>
<evidence type="ECO:0000259" key="4">
    <source>
        <dbReference type="Pfam" id="PF03328"/>
    </source>
</evidence>
<dbReference type="PANTHER" id="PTHR30502:SF0">
    <property type="entry name" value="PHOSPHOENOLPYRUVATE CARBOXYLASE FAMILY PROTEIN"/>
    <property type="match status" value="1"/>
</dbReference>
<dbReference type="InterPro" id="IPR050251">
    <property type="entry name" value="HpcH-HpaI_aldolase"/>
</dbReference>
<dbReference type="Gene3D" id="3.20.20.60">
    <property type="entry name" value="Phosphoenolpyruvate-binding domains"/>
    <property type="match status" value="1"/>
</dbReference>
<comment type="caution">
    <text evidence="5">The sequence shown here is derived from an EMBL/GenBank/DDBJ whole genome shotgun (WGS) entry which is preliminary data.</text>
</comment>
<evidence type="ECO:0000256" key="3">
    <source>
        <dbReference type="ARBA" id="ARBA00023239"/>
    </source>
</evidence>
<dbReference type="Pfam" id="PF03328">
    <property type="entry name" value="HpcH_HpaI"/>
    <property type="match status" value="1"/>
</dbReference>
<gene>
    <name evidence="5" type="ORF">KHM83_07130</name>
</gene>
<proteinExistence type="inferred from homology"/>
<keyword evidence="6" id="KW-1185">Reference proteome</keyword>
<evidence type="ECO:0000256" key="1">
    <source>
        <dbReference type="ARBA" id="ARBA00005568"/>
    </source>
</evidence>
<evidence type="ECO:0000313" key="5">
    <source>
        <dbReference type="EMBL" id="MBS7526446.1"/>
    </source>
</evidence>
<keyword evidence="3" id="KW-0456">Lyase</keyword>